<dbReference type="OrthoDB" id="2249722at2"/>
<dbReference type="InterPro" id="IPR041033">
    <property type="entry name" value="SpaA_PFL_dom_1"/>
</dbReference>
<dbReference type="InterPro" id="IPR019931">
    <property type="entry name" value="LPXTG_anchor"/>
</dbReference>
<dbReference type="InterPro" id="IPR048052">
    <property type="entry name" value="FM1-like"/>
</dbReference>
<dbReference type="NCBIfam" id="TIGR01167">
    <property type="entry name" value="LPXTG_anchor"/>
    <property type="match status" value="1"/>
</dbReference>
<feature type="chain" id="PRO_5012759139" description="Gram-positive cocci surface proteins LPxTG domain-containing protein" evidence="6">
    <location>
        <begin position="33"/>
        <end position="562"/>
    </location>
</feature>
<keyword evidence="5" id="KW-0812">Transmembrane</keyword>
<keyword evidence="4" id="KW-0572">Peptidoglycan-anchor</keyword>
<dbReference type="Pfam" id="PF00746">
    <property type="entry name" value="Gram_pos_anchor"/>
    <property type="match status" value="1"/>
</dbReference>
<dbReference type="NCBIfam" id="NF033902">
    <property type="entry name" value="iso_D2_wall_anc"/>
    <property type="match status" value="1"/>
</dbReference>
<feature type="signal peptide" evidence="6">
    <location>
        <begin position="1"/>
        <end position="32"/>
    </location>
</feature>
<evidence type="ECO:0000256" key="4">
    <source>
        <dbReference type="ARBA" id="ARBA00023088"/>
    </source>
</evidence>
<evidence type="ECO:0008006" key="12">
    <source>
        <dbReference type="Google" id="ProtNLM"/>
    </source>
</evidence>
<feature type="domain" description="Gram-positive cocci surface proteins LPxTG" evidence="7">
    <location>
        <begin position="525"/>
        <end position="557"/>
    </location>
</feature>
<evidence type="ECO:0000256" key="5">
    <source>
        <dbReference type="SAM" id="Phobius"/>
    </source>
</evidence>
<feature type="domain" description="SpaA-like prealbumin fold" evidence="9">
    <location>
        <begin position="397"/>
        <end position="494"/>
    </location>
</feature>
<comment type="caution">
    <text evidence="10">The sequence shown here is derived from an EMBL/GenBank/DDBJ whole genome shotgun (WGS) entry which is preliminary data.</text>
</comment>
<evidence type="ECO:0000259" key="7">
    <source>
        <dbReference type="Pfam" id="PF00746"/>
    </source>
</evidence>
<dbReference type="AlphaFoldDB" id="A0A224WXN0"/>
<gene>
    <name evidence="10" type="ORF">RsY01_517</name>
</gene>
<keyword evidence="3 6" id="KW-0732">Signal</keyword>
<evidence type="ECO:0000256" key="6">
    <source>
        <dbReference type="SAM" id="SignalP"/>
    </source>
</evidence>
<feature type="transmembrane region" description="Helical" evidence="5">
    <location>
        <begin position="533"/>
        <end position="553"/>
    </location>
</feature>
<organism evidence="10 11">
    <name type="scientific">Pseudolactococcus reticulitermitis</name>
    <dbReference type="NCBI Taxonomy" id="2025039"/>
    <lineage>
        <taxon>Bacteria</taxon>
        <taxon>Bacillati</taxon>
        <taxon>Bacillota</taxon>
        <taxon>Bacilli</taxon>
        <taxon>Lactobacillales</taxon>
        <taxon>Streptococcaceae</taxon>
        <taxon>Pseudolactococcus</taxon>
    </lineage>
</organism>
<proteinExistence type="predicted"/>
<evidence type="ECO:0000256" key="2">
    <source>
        <dbReference type="ARBA" id="ARBA00022525"/>
    </source>
</evidence>
<evidence type="ECO:0000256" key="3">
    <source>
        <dbReference type="ARBA" id="ARBA00022729"/>
    </source>
</evidence>
<keyword evidence="11" id="KW-1185">Reference proteome</keyword>
<evidence type="ECO:0000313" key="10">
    <source>
        <dbReference type="EMBL" id="GAX46937.1"/>
    </source>
</evidence>
<keyword evidence="1" id="KW-0134">Cell wall</keyword>
<sequence>METRVRKKAVILTALSLVTLGSLAVLPHVVQAAGNGTTTKDLVIHKIENGDDTIHENNGNTRPSSLIGDYLPGAGFTIVDVSEKYYTYAISPAGIGKTPAQIYSDYFNLIKHESNAEIKARGTIVGTEKVDAATGKNADGIADGQVTFADLPTKTSSGKDAIYAVVETTRPKNTVTTIGAGEVGSNVIGTIPTLVAMPLNGTEPIINIYPKNEVGQLTKDFTNSNDAHVSLAQHISYDISLKLPRDLGERIAATGNLKYKSFTVNEMPGLGLIFGGYDEPTTLVNDGTKTQSLNDFLSQYDLTAVANPTTSLVGDGGSKASLTISPMTPSGDTTKWAELASKTLTFTVACWLDEAYFEAHPENILMDIKNKANYKVTEDNGFEVVPDEGEVKSITAKYKFQKNDANTGYPLTGATFSVGDGVTGNLRFKEIGTSGSGVYMVTASATGVDILSVGSDGTLTLLGLDPDLVYGLTEVTAPAGYRLLEPSIAFQPNQSDIYDSGTDLAVNGNKTDANHNIYNTPNNFLPSTGGRGFAIFGLVAVAGLGGAGVLYYLKRKNAQEAA</sequence>
<protein>
    <recommendedName>
        <fullName evidence="12">Gram-positive cocci surface proteins LPxTG domain-containing protein</fullName>
    </recommendedName>
</protein>
<reference evidence="11" key="1">
    <citation type="submission" date="2017-08" db="EMBL/GenBank/DDBJ databases">
        <title>Draft genome sequence of Lactococcus sp. strain Rs-Y01, isolated from the gut of the lower termite Reticulitermes speratus.</title>
        <authorList>
            <person name="Ohkuma M."/>
            <person name="Yuki M."/>
        </authorList>
    </citation>
    <scope>NUCLEOTIDE SEQUENCE [LARGE SCALE GENOMIC DNA]</scope>
    <source>
        <strain evidence="11">Rs-Y01</strain>
    </source>
</reference>
<evidence type="ECO:0000256" key="1">
    <source>
        <dbReference type="ARBA" id="ARBA00022512"/>
    </source>
</evidence>
<dbReference type="Gene3D" id="2.60.40.10">
    <property type="entry name" value="Immunoglobulins"/>
    <property type="match status" value="2"/>
</dbReference>
<keyword evidence="5" id="KW-0472">Membrane</keyword>
<accession>A0A224WXN0</accession>
<evidence type="ECO:0000259" key="9">
    <source>
        <dbReference type="Pfam" id="PF17802"/>
    </source>
</evidence>
<evidence type="ECO:0000259" key="8">
    <source>
        <dbReference type="Pfam" id="PF16555"/>
    </source>
</evidence>
<dbReference type="InterPro" id="IPR013783">
    <property type="entry name" value="Ig-like_fold"/>
</dbReference>
<dbReference type="Pfam" id="PF16555">
    <property type="entry name" value="GramPos_pilinD1"/>
    <property type="match status" value="1"/>
</dbReference>
<keyword evidence="2" id="KW-0964">Secreted</keyword>
<keyword evidence="5" id="KW-1133">Transmembrane helix</keyword>
<name>A0A224WXN0_9LACT</name>
<evidence type="ECO:0000313" key="11">
    <source>
        <dbReference type="Proteomes" id="UP000218689"/>
    </source>
</evidence>
<dbReference type="RefSeq" id="WP_094783995.1">
    <property type="nucleotide sequence ID" value="NZ_BEDT01000001.1"/>
</dbReference>
<dbReference type="InterPro" id="IPR032364">
    <property type="entry name" value="GramPos_pilinD1_N"/>
</dbReference>
<dbReference type="Proteomes" id="UP000218689">
    <property type="component" value="Unassembled WGS sequence"/>
</dbReference>
<feature type="domain" description="Gram-positive pilin subunit D1 N-terminal" evidence="8">
    <location>
        <begin position="38"/>
        <end position="213"/>
    </location>
</feature>
<dbReference type="Pfam" id="PF17802">
    <property type="entry name" value="SpaA"/>
    <property type="match status" value="1"/>
</dbReference>
<dbReference type="EMBL" id="BEDT01000001">
    <property type="protein sequence ID" value="GAX46937.1"/>
    <property type="molecule type" value="Genomic_DNA"/>
</dbReference>